<comment type="similarity">
    <text evidence="1">Belongs to the short-chain dehydrogenases/reductases (SDR) family.</text>
</comment>
<dbReference type="FunFam" id="3.40.50.720:FF:000084">
    <property type="entry name" value="Short-chain dehydrogenase reductase"/>
    <property type="match status" value="1"/>
</dbReference>
<dbReference type="InterPro" id="IPR002347">
    <property type="entry name" value="SDR_fam"/>
</dbReference>
<name>A0A4Q6Y2A2_9SPHN</name>
<dbReference type="AlphaFoldDB" id="A0A4Q6Y2A2"/>
<dbReference type="PRINTS" id="PR00081">
    <property type="entry name" value="GDHRDH"/>
</dbReference>
<accession>A0A4Q6Y2A2</accession>
<proteinExistence type="inferred from homology"/>
<reference evidence="3 4" key="1">
    <citation type="submission" date="2019-02" db="EMBL/GenBank/DDBJ databases">
        <authorList>
            <person name="Li Y."/>
        </authorList>
    </citation>
    <scope>NUCLEOTIDE SEQUENCE [LARGE SCALE GENOMIC DNA]</scope>
    <source>
        <strain evidence="3 4">3-7</strain>
    </source>
</reference>
<organism evidence="3 4">
    <name type="scientific">Sphingomonas populi</name>
    <dbReference type="NCBI Taxonomy" id="2484750"/>
    <lineage>
        <taxon>Bacteria</taxon>
        <taxon>Pseudomonadati</taxon>
        <taxon>Pseudomonadota</taxon>
        <taxon>Alphaproteobacteria</taxon>
        <taxon>Sphingomonadales</taxon>
        <taxon>Sphingomonadaceae</taxon>
        <taxon>Sphingomonas</taxon>
    </lineage>
</organism>
<dbReference type="GO" id="GO:0016491">
    <property type="term" value="F:oxidoreductase activity"/>
    <property type="evidence" value="ECO:0007669"/>
    <property type="project" value="UniProtKB-KW"/>
</dbReference>
<protein>
    <submittedName>
        <fullName evidence="3">SDR family oxidoreductase</fullName>
    </submittedName>
</protein>
<sequence>MQDFYRMDGKVALVIGGSTGIGAKTAQLLAHRGAKVVVAGLGQSDIDKTVSEIEAEGGTALGVLVDLADESAVADCVQRTVDTFGALHALHANAAATGKEALANDVVLADMDFAAWDYVMTINLRGLALAAKYSIPPMIKAGGGSIVFSGSGRGRQGHLEYTAYGVSKSGVEGLSRYVATQYGKDGIRSNVLEIGLIMTDAVRGNVPEQLRDLFLQHHLTREFGRPEDVASAAAFLLSDEARFITGVTLPVDGGMGSHASVYADQRRMMSDLATMGA</sequence>
<keyword evidence="4" id="KW-1185">Reference proteome</keyword>
<dbReference type="RefSeq" id="WP_130159136.1">
    <property type="nucleotide sequence ID" value="NZ_SGIS01000026.1"/>
</dbReference>
<dbReference type="PANTHER" id="PTHR24321:SF14">
    <property type="entry name" value="SHORT-CHAIN TYPE DEHYDROGENASE_REDUCTASE BLR2146-RELATED"/>
    <property type="match status" value="1"/>
</dbReference>
<keyword evidence="2" id="KW-0560">Oxidoreductase</keyword>
<dbReference type="InterPro" id="IPR036291">
    <property type="entry name" value="NAD(P)-bd_dom_sf"/>
</dbReference>
<gene>
    <name evidence="3" type="ORF">EWE75_16190</name>
</gene>
<comment type="caution">
    <text evidence="3">The sequence shown here is derived from an EMBL/GenBank/DDBJ whole genome shotgun (WGS) entry which is preliminary data.</text>
</comment>
<dbReference type="Gene3D" id="3.40.50.720">
    <property type="entry name" value="NAD(P)-binding Rossmann-like Domain"/>
    <property type="match status" value="1"/>
</dbReference>
<dbReference type="Proteomes" id="UP000292085">
    <property type="component" value="Unassembled WGS sequence"/>
</dbReference>
<dbReference type="EMBL" id="SGIS01000026">
    <property type="protein sequence ID" value="RZF63449.1"/>
    <property type="molecule type" value="Genomic_DNA"/>
</dbReference>
<dbReference type="PANTHER" id="PTHR24321">
    <property type="entry name" value="DEHYDROGENASES, SHORT CHAIN"/>
    <property type="match status" value="1"/>
</dbReference>
<evidence type="ECO:0000256" key="1">
    <source>
        <dbReference type="ARBA" id="ARBA00006484"/>
    </source>
</evidence>
<dbReference type="OrthoDB" id="7432199at2"/>
<dbReference type="Pfam" id="PF13561">
    <property type="entry name" value="adh_short_C2"/>
    <property type="match status" value="1"/>
</dbReference>
<dbReference type="SUPFAM" id="SSF51735">
    <property type="entry name" value="NAD(P)-binding Rossmann-fold domains"/>
    <property type="match status" value="1"/>
</dbReference>
<evidence type="ECO:0000313" key="4">
    <source>
        <dbReference type="Proteomes" id="UP000292085"/>
    </source>
</evidence>
<evidence type="ECO:0000256" key="2">
    <source>
        <dbReference type="ARBA" id="ARBA00023002"/>
    </source>
</evidence>
<evidence type="ECO:0000313" key="3">
    <source>
        <dbReference type="EMBL" id="RZF63449.1"/>
    </source>
</evidence>